<reference evidence="1" key="1">
    <citation type="submission" date="2022-06" db="EMBL/GenBank/DDBJ databases">
        <authorList>
            <consortium name="SYNGENTA / RWTH Aachen University"/>
        </authorList>
    </citation>
    <scope>NUCLEOTIDE SEQUENCE</scope>
</reference>
<protein>
    <submittedName>
        <fullName evidence="1">Uncharacterized protein</fullName>
    </submittedName>
</protein>
<gene>
    <name evidence="1" type="ORF">PPACK8108_LOCUS25931</name>
</gene>
<comment type="caution">
    <text evidence="1">The sequence shown here is derived from an EMBL/GenBank/DDBJ whole genome shotgun (WGS) entry which is preliminary data.</text>
</comment>
<dbReference type="AlphaFoldDB" id="A0AAV0BV64"/>
<keyword evidence="2" id="KW-1185">Reference proteome</keyword>
<evidence type="ECO:0000313" key="1">
    <source>
        <dbReference type="EMBL" id="CAH7690553.1"/>
    </source>
</evidence>
<proteinExistence type="predicted"/>
<dbReference type="EMBL" id="CALTRL010006330">
    <property type="protein sequence ID" value="CAH7690553.1"/>
    <property type="molecule type" value="Genomic_DNA"/>
</dbReference>
<name>A0AAV0BV64_PHAPC</name>
<organism evidence="1 2">
    <name type="scientific">Phakopsora pachyrhizi</name>
    <name type="common">Asian soybean rust disease fungus</name>
    <dbReference type="NCBI Taxonomy" id="170000"/>
    <lineage>
        <taxon>Eukaryota</taxon>
        <taxon>Fungi</taxon>
        <taxon>Dikarya</taxon>
        <taxon>Basidiomycota</taxon>
        <taxon>Pucciniomycotina</taxon>
        <taxon>Pucciniomycetes</taxon>
        <taxon>Pucciniales</taxon>
        <taxon>Phakopsoraceae</taxon>
        <taxon>Phakopsora</taxon>
    </lineage>
</organism>
<evidence type="ECO:0000313" key="2">
    <source>
        <dbReference type="Proteomes" id="UP001153365"/>
    </source>
</evidence>
<accession>A0AAV0BV64</accession>
<dbReference type="Proteomes" id="UP001153365">
    <property type="component" value="Unassembled WGS sequence"/>
</dbReference>
<sequence length="82" mass="8964">MPGGRPLSRKTDCIWLANFENDHISREERGDEQSYCTSTPGSASCSPYSTPPVGSLLNVLRGFLEFEEGPACEVDGLDENLL</sequence>